<dbReference type="PATRIC" id="fig|1365251.3.peg.785"/>
<evidence type="ECO:0000256" key="2">
    <source>
        <dbReference type="ARBA" id="ARBA00022649"/>
    </source>
</evidence>
<dbReference type="InterPro" id="IPR023393">
    <property type="entry name" value="START-like_dom_sf"/>
</dbReference>
<gene>
    <name evidence="4" type="ORF">N476_09295</name>
</gene>
<proteinExistence type="inferred from homology"/>
<dbReference type="SUPFAM" id="SSF55961">
    <property type="entry name" value="Bet v1-like"/>
    <property type="match status" value="1"/>
</dbReference>
<sequence>MRDVKYTQTVNASAVEAFEKIADFKSFESHCQAVISVDVTEINETESESTWLVHFHDGKMSWRERDIFNKSDLKIEFTQIEGDADIFEGFWSIEALSEGQCTVTFDARFCMGIPTLADILEPIAESAIKQNVEQMLSELFASQQEAVA</sequence>
<dbReference type="Pfam" id="PF03364">
    <property type="entry name" value="Polyketide_cyc"/>
    <property type="match status" value="1"/>
</dbReference>
<dbReference type="RefSeq" id="WP_063360463.1">
    <property type="nucleotide sequence ID" value="NZ_AUXZ01000057.1"/>
</dbReference>
<evidence type="ECO:0000313" key="4">
    <source>
        <dbReference type="EMBL" id="KZN52969.1"/>
    </source>
</evidence>
<dbReference type="Proteomes" id="UP000076503">
    <property type="component" value="Unassembled WGS sequence"/>
</dbReference>
<reference evidence="4 5" key="1">
    <citation type="submission" date="2013-07" db="EMBL/GenBank/DDBJ databases">
        <title>Comparative Genomic and Metabolomic Analysis of Twelve Strains of Pseudoalteromonas luteoviolacea.</title>
        <authorList>
            <person name="Vynne N.G."/>
            <person name="Mansson M."/>
            <person name="Gram L."/>
        </authorList>
    </citation>
    <scope>NUCLEOTIDE SEQUENCE [LARGE SCALE GENOMIC DNA]</scope>
    <source>
        <strain evidence="4 5">H33</strain>
    </source>
</reference>
<comment type="caution">
    <text evidence="4">The sequence shown here is derived from an EMBL/GenBank/DDBJ whole genome shotgun (WGS) entry which is preliminary data.</text>
</comment>
<accession>A0A167FTN5</accession>
<organism evidence="4 5">
    <name type="scientific">Pseudoalteromonas luteoviolacea H33</name>
    <dbReference type="NCBI Taxonomy" id="1365251"/>
    <lineage>
        <taxon>Bacteria</taxon>
        <taxon>Pseudomonadati</taxon>
        <taxon>Pseudomonadota</taxon>
        <taxon>Gammaproteobacteria</taxon>
        <taxon>Alteromonadales</taxon>
        <taxon>Pseudoalteromonadaceae</taxon>
        <taxon>Pseudoalteromonas</taxon>
    </lineage>
</organism>
<evidence type="ECO:0000259" key="3">
    <source>
        <dbReference type="Pfam" id="PF03364"/>
    </source>
</evidence>
<name>A0A167FTN5_9GAMM</name>
<evidence type="ECO:0000313" key="5">
    <source>
        <dbReference type="Proteomes" id="UP000076503"/>
    </source>
</evidence>
<dbReference type="AlphaFoldDB" id="A0A167FTN5"/>
<dbReference type="EMBL" id="AUXZ01000057">
    <property type="protein sequence ID" value="KZN52969.1"/>
    <property type="molecule type" value="Genomic_DNA"/>
</dbReference>
<dbReference type="OrthoDB" id="9134299at2"/>
<evidence type="ECO:0000256" key="1">
    <source>
        <dbReference type="ARBA" id="ARBA00008918"/>
    </source>
</evidence>
<feature type="domain" description="Coenzyme Q-binding protein COQ10 START" evidence="3">
    <location>
        <begin position="10"/>
        <end position="135"/>
    </location>
</feature>
<keyword evidence="2" id="KW-1277">Toxin-antitoxin system</keyword>
<dbReference type="InterPro" id="IPR005031">
    <property type="entry name" value="COQ10_START"/>
</dbReference>
<comment type="similarity">
    <text evidence="1">Belongs to the ribosome association toxin RatA family.</text>
</comment>
<dbReference type="Gene3D" id="3.30.530.20">
    <property type="match status" value="1"/>
</dbReference>
<protein>
    <recommendedName>
        <fullName evidence="3">Coenzyme Q-binding protein COQ10 START domain-containing protein</fullName>
    </recommendedName>
</protein>